<evidence type="ECO:0000256" key="1">
    <source>
        <dbReference type="ARBA" id="ARBA00022801"/>
    </source>
</evidence>
<feature type="short sequence motif" description="GXSXG" evidence="4">
    <location>
        <begin position="51"/>
        <end position="55"/>
    </location>
</feature>
<feature type="short sequence motif" description="DGA/G" evidence="4">
    <location>
        <begin position="178"/>
        <end position="180"/>
    </location>
</feature>
<keyword evidence="3 4" id="KW-0443">Lipid metabolism</keyword>
<accession>A0ABT2FV08</accession>
<keyword evidence="1 4" id="KW-0378">Hydrolase</keyword>
<organism evidence="6 7">
    <name type="scientific">Corynebacterium lemuris</name>
    <dbReference type="NCBI Taxonomy" id="1859292"/>
    <lineage>
        <taxon>Bacteria</taxon>
        <taxon>Bacillati</taxon>
        <taxon>Actinomycetota</taxon>
        <taxon>Actinomycetes</taxon>
        <taxon>Mycobacteriales</taxon>
        <taxon>Corynebacteriaceae</taxon>
        <taxon>Corynebacterium</taxon>
    </lineage>
</organism>
<dbReference type="Pfam" id="PF01734">
    <property type="entry name" value="Patatin"/>
    <property type="match status" value="1"/>
</dbReference>
<dbReference type="Gene3D" id="3.40.1090.10">
    <property type="entry name" value="Cytosolic phospholipase A2 catalytic domain"/>
    <property type="match status" value="2"/>
</dbReference>
<gene>
    <name evidence="6" type="ORF">NYP18_03825</name>
</gene>
<dbReference type="RefSeq" id="WP_259426854.1">
    <property type="nucleotide sequence ID" value="NZ_JANWTC010000002.1"/>
</dbReference>
<dbReference type="InterPro" id="IPR002641">
    <property type="entry name" value="PNPLA_dom"/>
</dbReference>
<sequence length="322" mass="34413">MAQEQVASQRPDPNTRPVAFVLGGGGVRGAVEVGQARALFEAGIFPDMIIGTSIGAINGALLAQNPSLDVIAPLTKAWGSDLAKKIYGQSFPRQVANLIRHRNHLLSPEPLHNLLEDHLGAATRFEDLTVPFSTVAASVEGACERWFDTGPVIPAVIASSSVPGILPPAEINGEHLYDGGLVSSIPLGRAIEQGAKTIYVLQVGRIEEPLVRPTNVVGSMWVSFEIARRHRFARDLAEMPEGVTVHVLPSGGVPPGGKRNATMPTLLGSEGRMEQAYQRSACFLAEPDEVNLIHNPGGDLSVECPHGMTVRGSRTLREQEQP</sequence>
<evidence type="ECO:0000259" key="5">
    <source>
        <dbReference type="PROSITE" id="PS51635"/>
    </source>
</evidence>
<dbReference type="PANTHER" id="PTHR14226">
    <property type="entry name" value="NEUROPATHY TARGET ESTERASE/SWISS CHEESE D.MELANOGASTER"/>
    <property type="match status" value="1"/>
</dbReference>
<feature type="active site" description="Nucleophile" evidence="4">
    <location>
        <position position="53"/>
    </location>
</feature>
<keyword evidence="7" id="KW-1185">Reference proteome</keyword>
<evidence type="ECO:0000256" key="3">
    <source>
        <dbReference type="ARBA" id="ARBA00023098"/>
    </source>
</evidence>
<keyword evidence="2 4" id="KW-0442">Lipid degradation</keyword>
<dbReference type="InterPro" id="IPR016035">
    <property type="entry name" value="Acyl_Trfase/lysoPLipase"/>
</dbReference>
<reference evidence="6 7" key="1">
    <citation type="submission" date="2022-08" db="EMBL/GenBank/DDBJ databases">
        <title>YIM 101645 draft genome.</title>
        <authorList>
            <person name="Chen X."/>
        </authorList>
    </citation>
    <scope>NUCLEOTIDE SEQUENCE [LARGE SCALE GENOMIC DNA]</scope>
    <source>
        <strain evidence="6 7">YIM 101645</strain>
    </source>
</reference>
<dbReference type="Proteomes" id="UP001205965">
    <property type="component" value="Unassembled WGS sequence"/>
</dbReference>
<evidence type="ECO:0000313" key="7">
    <source>
        <dbReference type="Proteomes" id="UP001205965"/>
    </source>
</evidence>
<dbReference type="InterPro" id="IPR050301">
    <property type="entry name" value="NTE"/>
</dbReference>
<dbReference type="PANTHER" id="PTHR14226:SF57">
    <property type="entry name" value="BLR7027 PROTEIN"/>
    <property type="match status" value="1"/>
</dbReference>
<evidence type="ECO:0000313" key="6">
    <source>
        <dbReference type="EMBL" id="MCS5478779.1"/>
    </source>
</evidence>
<feature type="domain" description="PNPLA" evidence="5">
    <location>
        <begin position="20"/>
        <end position="191"/>
    </location>
</feature>
<feature type="active site" description="Proton acceptor" evidence="4">
    <location>
        <position position="178"/>
    </location>
</feature>
<dbReference type="SUPFAM" id="SSF52151">
    <property type="entry name" value="FabD/lysophospholipase-like"/>
    <property type="match status" value="1"/>
</dbReference>
<proteinExistence type="predicted"/>
<dbReference type="EMBL" id="JANWTC010000002">
    <property type="protein sequence ID" value="MCS5478779.1"/>
    <property type="molecule type" value="Genomic_DNA"/>
</dbReference>
<protein>
    <submittedName>
        <fullName evidence="6">Patatin-like phospholipase family protein</fullName>
    </submittedName>
</protein>
<name>A0ABT2FV08_9CORY</name>
<comment type="caution">
    <text evidence="6">The sequence shown here is derived from an EMBL/GenBank/DDBJ whole genome shotgun (WGS) entry which is preliminary data.</text>
</comment>
<evidence type="ECO:0000256" key="2">
    <source>
        <dbReference type="ARBA" id="ARBA00022963"/>
    </source>
</evidence>
<feature type="short sequence motif" description="GXGXXG" evidence="4">
    <location>
        <begin position="24"/>
        <end position="29"/>
    </location>
</feature>
<evidence type="ECO:0000256" key="4">
    <source>
        <dbReference type="PROSITE-ProRule" id="PRU01161"/>
    </source>
</evidence>
<dbReference type="PROSITE" id="PS51635">
    <property type="entry name" value="PNPLA"/>
    <property type="match status" value="1"/>
</dbReference>